<evidence type="ECO:0000313" key="9">
    <source>
        <dbReference type="Proteomes" id="UP001494902"/>
    </source>
</evidence>
<reference evidence="8 9" key="1">
    <citation type="submission" date="2024-03" db="EMBL/GenBank/DDBJ databases">
        <title>Draft genome sequence of Pseudonocardia nematodicida JCM 31783.</title>
        <authorList>
            <person name="Butdee W."/>
            <person name="Duangmal K."/>
        </authorList>
    </citation>
    <scope>NUCLEOTIDE SEQUENCE [LARGE SCALE GENOMIC DNA]</scope>
    <source>
        <strain evidence="8 9">JCM 31783</strain>
    </source>
</reference>
<evidence type="ECO:0000256" key="1">
    <source>
        <dbReference type="ARBA" id="ARBA00004651"/>
    </source>
</evidence>
<keyword evidence="9" id="KW-1185">Reference proteome</keyword>
<keyword evidence="4 7" id="KW-1133">Transmembrane helix</keyword>
<comment type="subcellular location">
    <subcellularLocation>
        <location evidence="1">Cell membrane</location>
        <topology evidence="1">Multi-pass membrane protein</topology>
    </subcellularLocation>
</comment>
<feature type="transmembrane region" description="Helical" evidence="7">
    <location>
        <begin position="35"/>
        <end position="68"/>
    </location>
</feature>
<feature type="transmembrane region" description="Helical" evidence="7">
    <location>
        <begin position="227"/>
        <end position="247"/>
    </location>
</feature>
<accession>A0ABV1K5N7</accession>
<feature type="transmembrane region" description="Helical" evidence="7">
    <location>
        <begin position="106"/>
        <end position="128"/>
    </location>
</feature>
<dbReference type="Pfam" id="PF02653">
    <property type="entry name" value="BPD_transp_2"/>
    <property type="match status" value="1"/>
</dbReference>
<organism evidence="8 9">
    <name type="scientific">Pseudonocardia nematodicida</name>
    <dbReference type="NCBI Taxonomy" id="1206997"/>
    <lineage>
        <taxon>Bacteria</taxon>
        <taxon>Bacillati</taxon>
        <taxon>Actinomycetota</taxon>
        <taxon>Actinomycetes</taxon>
        <taxon>Pseudonocardiales</taxon>
        <taxon>Pseudonocardiaceae</taxon>
        <taxon>Pseudonocardia</taxon>
    </lineage>
</organism>
<evidence type="ECO:0000313" key="8">
    <source>
        <dbReference type="EMBL" id="MEQ3549777.1"/>
    </source>
</evidence>
<keyword evidence="3 7" id="KW-0812">Transmembrane</keyword>
<evidence type="ECO:0000256" key="5">
    <source>
        <dbReference type="ARBA" id="ARBA00023136"/>
    </source>
</evidence>
<name>A0ABV1K5N7_9PSEU</name>
<feature type="region of interest" description="Disordered" evidence="6">
    <location>
        <begin position="1"/>
        <end position="24"/>
    </location>
</feature>
<feature type="transmembrane region" description="Helical" evidence="7">
    <location>
        <begin position="305"/>
        <end position="326"/>
    </location>
</feature>
<keyword evidence="5 7" id="KW-0472">Membrane</keyword>
<evidence type="ECO:0000256" key="3">
    <source>
        <dbReference type="ARBA" id="ARBA00022692"/>
    </source>
</evidence>
<feature type="transmembrane region" description="Helical" evidence="7">
    <location>
        <begin position="179"/>
        <end position="196"/>
    </location>
</feature>
<feature type="transmembrane region" description="Helical" evidence="7">
    <location>
        <begin position="267"/>
        <end position="293"/>
    </location>
</feature>
<dbReference type="RefSeq" id="WP_349296873.1">
    <property type="nucleotide sequence ID" value="NZ_JBEDNQ010000002.1"/>
</dbReference>
<dbReference type="PANTHER" id="PTHR30482">
    <property type="entry name" value="HIGH-AFFINITY BRANCHED-CHAIN AMINO ACID TRANSPORT SYSTEM PERMEASE"/>
    <property type="match status" value="1"/>
</dbReference>
<evidence type="ECO:0000256" key="4">
    <source>
        <dbReference type="ARBA" id="ARBA00022989"/>
    </source>
</evidence>
<dbReference type="Proteomes" id="UP001494902">
    <property type="component" value="Unassembled WGS sequence"/>
</dbReference>
<gene>
    <name evidence="8" type="ORF">WIS52_04785</name>
</gene>
<evidence type="ECO:0000256" key="6">
    <source>
        <dbReference type="SAM" id="MobiDB-lite"/>
    </source>
</evidence>
<feature type="compositionally biased region" description="Low complexity" evidence="6">
    <location>
        <begin position="1"/>
        <end position="14"/>
    </location>
</feature>
<dbReference type="EMBL" id="JBEDNQ010000002">
    <property type="protein sequence ID" value="MEQ3549777.1"/>
    <property type="molecule type" value="Genomic_DNA"/>
</dbReference>
<sequence length="341" mass="34774">MSPVIAPTRPAAATGPGGSTGSRLVGRVPPSVRTLLVWLVVGVAGYAALGGSTLFLATTAVIYALFALGTSIQLGWTGMVSFGQAAYFGAGAYTVALLAPAGLPPLLALVAGAGVAALLGLLFSVAATRVTGVEFTMLTLVFGQILFLLLYRVPAFGGENGLPGIPRGTIFGQSLFSDGAFWVYTVAIVAIVSVGIRRARHSSWGVGLTAVRDDPRRAAALGLDVRMMRITATGVAALLGGLAGALFVQLQGIASPEVMSWVVSGEVVIMCLIGGVATFWGPAVGAVLFTVVSWSLMDTSATPELYFGLGLLIVVLLLPEGLAGAATKARDVLAGRRRGTS</sequence>
<dbReference type="InterPro" id="IPR043428">
    <property type="entry name" value="LivM-like"/>
</dbReference>
<keyword evidence="2" id="KW-1003">Cell membrane</keyword>
<proteinExistence type="predicted"/>
<dbReference type="PANTHER" id="PTHR30482:SF17">
    <property type="entry name" value="ABC TRANSPORTER ATP-BINDING PROTEIN"/>
    <property type="match status" value="1"/>
</dbReference>
<dbReference type="CDD" id="cd06581">
    <property type="entry name" value="TM_PBP1_LivM_like"/>
    <property type="match status" value="1"/>
</dbReference>
<feature type="transmembrane region" description="Helical" evidence="7">
    <location>
        <begin position="135"/>
        <end position="153"/>
    </location>
</feature>
<comment type="caution">
    <text evidence="8">The sequence shown here is derived from an EMBL/GenBank/DDBJ whole genome shotgun (WGS) entry which is preliminary data.</text>
</comment>
<dbReference type="InterPro" id="IPR001851">
    <property type="entry name" value="ABC_transp_permease"/>
</dbReference>
<protein>
    <submittedName>
        <fullName evidence="8">Branched-chain amino acid ABC transporter permease</fullName>
    </submittedName>
</protein>
<evidence type="ECO:0000256" key="7">
    <source>
        <dbReference type="SAM" id="Phobius"/>
    </source>
</evidence>
<evidence type="ECO:0000256" key="2">
    <source>
        <dbReference type="ARBA" id="ARBA00022475"/>
    </source>
</evidence>